<dbReference type="PANTHER" id="PTHR39515:SF2">
    <property type="entry name" value="HTH-TYPE TRANSCRIPTIONAL REGULATOR RV0880"/>
    <property type="match status" value="1"/>
</dbReference>
<feature type="domain" description="HTH marR-type" evidence="4">
    <location>
        <begin position="1"/>
        <end position="140"/>
    </location>
</feature>
<keyword evidence="2" id="KW-0238">DNA-binding</keyword>
<comment type="caution">
    <text evidence="5">The sequence shown here is derived from an EMBL/GenBank/DDBJ whole genome shotgun (WGS) entry which is preliminary data.</text>
</comment>
<keyword evidence="3" id="KW-0804">Transcription</keyword>
<dbReference type="RefSeq" id="WP_106114335.1">
    <property type="nucleotide sequence ID" value="NZ_PVSR01000025.1"/>
</dbReference>
<reference evidence="5 6" key="1">
    <citation type="submission" date="2018-03" db="EMBL/GenBank/DDBJ databases">
        <title>Actinopolyspora mortivallis from Sahara, screening for active biomolecules.</title>
        <authorList>
            <person name="Selama O."/>
            <person name="Wellington E.M.H."/>
            <person name="Hacene H."/>
        </authorList>
    </citation>
    <scope>NUCLEOTIDE SEQUENCE [LARGE SCALE GENOMIC DNA]</scope>
    <source>
        <strain evidence="5 6">M5A</strain>
    </source>
</reference>
<dbReference type="PANTHER" id="PTHR39515">
    <property type="entry name" value="CONSERVED PROTEIN"/>
    <property type="match status" value="1"/>
</dbReference>
<keyword evidence="6" id="KW-1185">Reference proteome</keyword>
<dbReference type="Proteomes" id="UP000239352">
    <property type="component" value="Unassembled WGS sequence"/>
</dbReference>
<dbReference type="PROSITE" id="PS01117">
    <property type="entry name" value="HTH_MARR_1"/>
    <property type="match status" value="1"/>
</dbReference>
<accession>A0A2T0GUI0</accession>
<evidence type="ECO:0000256" key="1">
    <source>
        <dbReference type="ARBA" id="ARBA00023015"/>
    </source>
</evidence>
<dbReference type="SUPFAM" id="SSF46785">
    <property type="entry name" value="Winged helix' DNA-binding domain"/>
    <property type="match status" value="1"/>
</dbReference>
<dbReference type="GO" id="GO:0003700">
    <property type="term" value="F:DNA-binding transcription factor activity"/>
    <property type="evidence" value="ECO:0007669"/>
    <property type="project" value="InterPro"/>
</dbReference>
<proteinExistence type="predicted"/>
<evidence type="ECO:0000313" key="6">
    <source>
        <dbReference type="Proteomes" id="UP000239352"/>
    </source>
</evidence>
<dbReference type="EMBL" id="PVSR01000025">
    <property type="protein sequence ID" value="PRW62775.1"/>
    <property type="molecule type" value="Genomic_DNA"/>
</dbReference>
<protein>
    <submittedName>
        <fullName evidence="5">MarR family transcriptional regulator</fullName>
    </submittedName>
</protein>
<dbReference type="InterPro" id="IPR000835">
    <property type="entry name" value="HTH_MarR-typ"/>
</dbReference>
<dbReference type="InterPro" id="IPR052526">
    <property type="entry name" value="HTH-type_Bedaq_tolerance"/>
</dbReference>
<gene>
    <name evidence="5" type="ORF">CEP50_13660</name>
</gene>
<dbReference type="STRING" id="1050202.GCA_000384035_03737"/>
<dbReference type="InterPro" id="IPR023187">
    <property type="entry name" value="Tscrpt_reg_MarR-type_CS"/>
</dbReference>
<evidence type="ECO:0000313" key="5">
    <source>
        <dbReference type="EMBL" id="PRW62775.1"/>
    </source>
</evidence>
<dbReference type="InParanoid" id="A0A2T0GUI0"/>
<name>A0A2T0GUI0_ACTMO</name>
<evidence type="ECO:0000256" key="3">
    <source>
        <dbReference type="ARBA" id="ARBA00023163"/>
    </source>
</evidence>
<organism evidence="5 6">
    <name type="scientific">Actinopolyspora mortivallis</name>
    <dbReference type="NCBI Taxonomy" id="33906"/>
    <lineage>
        <taxon>Bacteria</taxon>
        <taxon>Bacillati</taxon>
        <taxon>Actinomycetota</taxon>
        <taxon>Actinomycetes</taxon>
        <taxon>Actinopolysporales</taxon>
        <taxon>Actinopolysporaceae</taxon>
        <taxon>Actinopolyspora</taxon>
    </lineage>
</organism>
<evidence type="ECO:0000256" key="2">
    <source>
        <dbReference type="ARBA" id="ARBA00023125"/>
    </source>
</evidence>
<dbReference type="GO" id="GO:0003677">
    <property type="term" value="F:DNA binding"/>
    <property type="evidence" value="ECO:0007669"/>
    <property type="project" value="UniProtKB-KW"/>
</dbReference>
<dbReference type="Pfam" id="PF01047">
    <property type="entry name" value="MarR"/>
    <property type="match status" value="1"/>
</dbReference>
<dbReference type="Gene3D" id="1.10.10.10">
    <property type="entry name" value="Winged helix-like DNA-binding domain superfamily/Winged helix DNA-binding domain"/>
    <property type="match status" value="1"/>
</dbReference>
<evidence type="ECO:0000259" key="4">
    <source>
        <dbReference type="PROSITE" id="PS50995"/>
    </source>
</evidence>
<sequence length="162" mass="17853">MTTHTEACGQLLGPLRTLLGFRQTALQRAYQSKELSTSGTGLLAELVHGGESRACDLAHNRVVDASVVSRQLGQLEQEGLVERRPDPADRRVSLLRATERGRQVLAEREAQKANWLSHALRDWDEADVVRLTELLRALSCDLLAASRETLSGPAETTEEGNR</sequence>
<dbReference type="AlphaFoldDB" id="A0A2T0GUI0"/>
<dbReference type="InterPro" id="IPR036390">
    <property type="entry name" value="WH_DNA-bd_sf"/>
</dbReference>
<dbReference type="PRINTS" id="PR00598">
    <property type="entry name" value="HTHMARR"/>
</dbReference>
<keyword evidence="1" id="KW-0805">Transcription regulation</keyword>
<dbReference type="PROSITE" id="PS50995">
    <property type="entry name" value="HTH_MARR_2"/>
    <property type="match status" value="1"/>
</dbReference>
<dbReference type="SMART" id="SM00347">
    <property type="entry name" value="HTH_MARR"/>
    <property type="match status" value="1"/>
</dbReference>
<dbReference type="InterPro" id="IPR036388">
    <property type="entry name" value="WH-like_DNA-bd_sf"/>
</dbReference>